<dbReference type="PANTHER" id="PTHR43228:SF1">
    <property type="entry name" value="TWO-COMPONENT RESPONSE REGULATOR ARR22"/>
    <property type="match status" value="1"/>
</dbReference>
<reference evidence="6" key="1">
    <citation type="submission" date="2016-10" db="EMBL/GenBank/DDBJ databases">
        <authorList>
            <person name="Varghese N."/>
            <person name="Submissions S."/>
        </authorList>
    </citation>
    <scope>NUCLEOTIDE SEQUENCE [LARGE SCALE GENOMIC DNA]</scope>
    <source>
        <strain evidence="6">P18</strain>
    </source>
</reference>
<dbReference type="InterPro" id="IPR001789">
    <property type="entry name" value="Sig_transdc_resp-reg_receiver"/>
</dbReference>
<evidence type="ECO:0000256" key="1">
    <source>
        <dbReference type="ARBA" id="ARBA00018672"/>
    </source>
</evidence>
<feature type="modified residue" description="4-aspartylphosphate" evidence="3">
    <location>
        <position position="53"/>
    </location>
</feature>
<evidence type="ECO:0000313" key="6">
    <source>
        <dbReference type="Proteomes" id="UP000182624"/>
    </source>
</evidence>
<evidence type="ECO:0000256" key="3">
    <source>
        <dbReference type="PROSITE-ProRule" id="PRU00169"/>
    </source>
</evidence>
<gene>
    <name evidence="5" type="ORF">SAMN04487928_12233</name>
</gene>
<dbReference type="Proteomes" id="UP000182624">
    <property type="component" value="Unassembled WGS sequence"/>
</dbReference>
<dbReference type="PANTHER" id="PTHR43228">
    <property type="entry name" value="TWO-COMPONENT RESPONSE REGULATOR"/>
    <property type="match status" value="1"/>
</dbReference>
<dbReference type="OrthoDB" id="9790669at2"/>
<keyword evidence="6" id="KW-1185">Reference proteome</keyword>
<dbReference type="GO" id="GO:0000160">
    <property type="term" value="P:phosphorelay signal transduction system"/>
    <property type="evidence" value="ECO:0007669"/>
    <property type="project" value="InterPro"/>
</dbReference>
<dbReference type="EMBL" id="FOXO01000022">
    <property type="protein sequence ID" value="SFQ18519.1"/>
    <property type="molecule type" value="Genomic_DNA"/>
</dbReference>
<dbReference type="AlphaFoldDB" id="A0A1I5WFZ2"/>
<proteinExistence type="predicted"/>
<evidence type="ECO:0000313" key="5">
    <source>
        <dbReference type="EMBL" id="SFQ18519.1"/>
    </source>
</evidence>
<dbReference type="Pfam" id="PF00072">
    <property type="entry name" value="Response_reg"/>
    <property type="match status" value="1"/>
</dbReference>
<comment type="function">
    <text evidence="2">May play the central regulatory role in sporulation. It may be an element of the effector pathway responsible for the activation of sporulation genes in response to nutritional stress. Spo0A may act in concert with spo0H (a sigma factor) to control the expression of some genes that are critical to the sporulation process.</text>
</comment>
<dbReference type="SUPFAM" id="SSF52172">
    <property type="entry name" value="CheY-like"/>
    <property type="match status" value="1"/>
</dbReference>
<keyword evidence="3" id="KW-0597">Phosphoprotein</keyword>
<dbReference type="RefSeq" id="WP_074889921.1">
    <property type="nucleotide sequence ID" value="NZ_FOXO01000022.1"/>
</dbReference>
<organism evidence="5 6">
    <name type="scientific">Butyrivibrio proteoclasticus</name>
    <dbReference type="NCBI Taxonomy" id="43305"/>
    <lineage>
        <taxon>Bacteria</taxon>
        <taxon>Bacillati</taxon>
        <taxon>Bacillota</taxon>
        <taxon>Clostridia</taxon>
        <taxon>Lachnospirales</taxon>
        <taxon>Lachnospiraceae</taxon>
        <taxon>Butyrivibrio</taxon>
    </lineage>
</organism>
<dbReference type="SMART" id="SM00448">
    <property type="entry name" value="REC"/>
    <property type="match status" value="1"/>
</dbReference>
<dbReference type="InterPro" id="IPR052048">
    <property type="entry name" value="ST_Response_Regulator"/>
</dbReference>
<evidence type="ECO:0000256" key="2">
    <source>
        <dbReference type="ARBA" id="ARBA00024867"/>
    </source>
</evidence>
<name>A0A1I5WFZ2_9FIRM</name>
<evidence type="ECO:0000259" key="4">
    <source>
        <dbReference type="PROSITE" id="PS50110"/>
    </source>
</evidence>
<dbReference type="InterPro" id="IPR011006">
    <property type="entry name" value="CheY-like_superfamily"/>
</dbReference>
<dbReference type="PROSITE" id="PS50110">
    <property type="entry name" value="RESPONSE_REGULATORY"/>
    <property type="match status" value="1"/>
</dbReference>
<protein>
    <recommendedName>
        <fullName evidence="1">Stage 0 sporulation protein A homolog</fullName>
    </recommendedName>
</protein>
<feature type="domain" description="Response regulatory" evidence="4">
    <location>
        <begin position="3"/>
        <end position="117"/>
    </location>
</feature>
<sequence length="117" mass="13027">MKSVLIVDDSRTSRRFLSDILERAGYKIVGEAVNGQEGFDQYVKLHPDIVTMDITMPVMDGIDALKLIKRNNPDAKVVMITAAGQKEKMMEALKIGAVEFVSKPFIEEAVLDALKRC</sequence>
<dbReference type="Gene3D" id="3.40.50.2300">
    <property type="match status" value="1"/>
</dbReference>
<accession>A0A1I5WFZ2</accession>